<dbReference type="GO" id="GO:0006269">
    <property type="term" value="P:DNA replication, synthesis of primer"/>
    <property type="evidence" value="ECO:0007669"/>
    <property type="project" value="UniProtKB-KW"/>
</dbReference>
<dbReference type="EC" id="5.6.2.3" evidence="11"/>
<evidence type="ECO:0000256" key="2">
    <source>
        <dbReference type="ARBA" id="ARBA00022515"/>
    </source>
</evidence>
<dbReference type="Gene3D" id="3.40.50.300">
    <property type="entry name" value="P-loop containing nucleotide triphosphate hydrolases"/>
    <property type="match status" value="2"/>
</dbReference>
<evidence type="ECO:0000256" key="4">
    <source>
        <dbReference type="ARBA" id="ARBA00022741"/>
    </source>
</evidence>
<organism evidence="17 18">
    <name type="scientific">Escherichia coli</name>
    <dbReference type="NCBI Taxonomy" id="562"/>
    <lineage>
        <taxon>Bacteria</taxon>
        <taxon>Pseudomonadati</taxon>
        <taxon>Pseudomonadota</taxon>
        <taxon>Gammaproteobacteria</taxon>
        <taxon>Enterobacterales</taxon>
        <taxon>Enterobacteriaceae</taxon>
        <taxon>Escherichia</taxon>
    </lineage>
</organism>
<evidence type="ECO:0000313" key="18">
    <source>
        <dbReference type="Proteomes" id="UP000050556"/>
    </source>
</evidence>
<proteinExistence type="inferred from homology"/>
<comment type="catalytic activity">
    <reaction evidence="13">
        <text>ATP + H2O = ADP + phosphate + H(+)</text>
        <dbReference type="Rhea" id="RHEA:13065"/>
        <dbReference type="ChEBI" id="CHEBI:15377"/>
        <dbReference type="ChEBI" id="CHEBI:15378"/>
        <dbReference type="ChEBI" id="CHEBI:30616"/>
        <dbReference type="ChEBI" id="CHEBI:43474"/>
        <dbReference type="ChEBI" id="CHEBI:456216"/>
        <dbReference type="EC" id="5.6.2.3"/>
    </reaction>
</comment>
<dbReference type="AlphaFoldDB" id="A0A0P7LPD8"/>
<comment type="function">
    <text evidence="10">The intein is an endonuclease.</text>
</comment>
<name>A0A0P7LPD8_ECOLX</name>
<evidence type="ECO:0000256" key="5">
    <source>
        <dbReference type="ARBA" id="ARBA00022801"/>
    </source>
</evidence>
<dbReference type="InterPro" id="IPR007694">
    <property type="entry name" value="DNA_helicase_DnaB-like_C"/>
</dbReference>
<evidence type="ECO:0000256" key="8">
    <source>
        <dbReference type="ARBA" id="ARBA00023125"/>
    </source>
</evidence>
<evidence type="ECO:0000256" key="11">
    <source>
        <dbReference type="ARBA" id="ARBA00044969"/>
    </source>
</evidence>
<dbReference type="EMBL" id="LDYI01000017">
    <property type="protein sequence ID" value="KPO19587.1"/>
    <property type="molecule type" value="Genomic_DNA"/>
</dbReference>
<dbReference type="InterPro" id="IPR027434">
    <property type="entry name" value="Homing_endonucl"/>
</dbReference>
<dbReference type="SUPFAM" id="SSF52540">
    <property type="entry name" value="P-loop containing nucleoside triphosphate hydrolases"/>
    <property type="match status" value="2"/>
</dbReference>
<keyword evidence="8" id="KW-0238">DNA-binding</keyword>
<evidence type="ECO:0000256" key="7">
    <source>
        <dbReference type="ARBA" id="ARBA00022840"/>
    </source>
</evidence>
<evidence type="ECO:0000256" key="13">
    <source>
        <dbReference type="ARBA" id="ARBA00048954"/>
    </source>
</evidence>
<dbReference type="Pfam" id="PF03796">
    <property type="entry name" value="DnaB_C"/>
    <property type="match status" value="1"/>
</dbReference>
<keyword evidence="6 17" id="KW-0347">Helicase</keyword>
<dbReference type="Pfam" id="PF00772">
    <property type="entry name" value="DnaB"/>
    <property type="match status" value="1"/>
</dbReference>
<keyword evidence="3" id="KW-0235">DNA replication</keyword>
<feature type="compositionally biased region" description="Basic and acidic residues" evidence="14">
    <location>
        <begin position="804"/>
        <end position="815"/>
    </location>
</feature>
<dbReference type="PATRIC" id="fig|562.7813.peg.2404"/>
<keyword evidence="9" id="KW-0413">Isomerase</keyword>
<dbReference type="GO" id="GO:0004519">
    <property type="term" value="F:endonuclease activity"/>
    <property type="evidence" value="ECO:0007669"/>
    <property type="project" value="InterPro"/>
</dbReference>
<dbReference type="Gene3D" id="3.10.28.10">
    <property type="entry name" value="Homing endonucleases"/>
    <property type="match status" value="1"/>
</dbReference>
<dbReference type="GO" id="GO:0003677">
    <property type="term" value="F:DNA binding"/>
    <property type="evidence" value="ECO:0007669"/>
    <property type="project" value="UniProtKB-KW"/>
</dbReference>
<reference evidence="17 18" key="1">
    <citation type="journal article" date="2015" name="Front. Microbiol.">
        <title>Genetic determinants of heat resistance in Escherichia coli.</title>
        <authorList>
            <person name="Mercer R.G."/>
            <person name="Zheng J."/>
            <person name="Garcia-Hernandez R."/>
            <person name="Ruan L."/>
            <person name="Ganzle M.G."/>
            <person name="McMullen L.M."/>
        </authorList>
    </citation>
    <scope>NUCLEOTIDE SEQUENCE [LARGE SCALE GENOMIC DNA]</scope>
    <source>
        <strain evidence="17 18">AW1.3</strain>
    </source>
</reference>
<dbReference type="SUPFAM" id="SSF55608">
    <property type="entry name" value="Homing endonucleases"/>
    <property type="match status" value="1"/>
</dbReference>
<dbReference type="InterPro" id="IPR036844">
    <property type="entry name" value="Hint_dom_sf"/>
</dbReference>
<feature type="domain" description="DOD-type homing endonuclease" evidence="15">
    <location>
        <begin position="343"/>
        <end position="473"/>
    </location>
</feature>
<dbReference type="GO" id="GO:0005829">
    <property type="term" value="C:cytosol"/>
    <property type="evidence" value="ECO:0007669"/>
    <property type="project" value="TreeGrafter"/>
</dbReference>
<keyword evidence="4" id="KW-0547">Nucleotide-binding</keyword>
<dbReference type="PROSITE" id="PS51199">
    <property type="entry name" value="SF4_HELICASE"/>
    <property type="match status" value="1"/>
</dbReference>
<evidence type="ECO:0000256" key="3">
    <source>
        <dbReference type="ARBA" id="ARBA00022705"/>
    </source>
</evidence>
<protein>
    <recommendedName>
        <fullName evidence="11">DNA 5'-3' helicase</fullName>
        <ecNumber evidence="11">5.6.2.3</ecNumber>
    </recommendedName>
    <alternativeName>
        <fullName evidence="12">DNA 5'-3' helicase DnaB</fullName>
    </alternativeName>
</protein>
<dbReference type="InterPro" id="IPR004042">
    <property type="entry name" value="Intein_endonuc_central"/>
</dbReference>
<comment type="caution">
    <text evidence="17">The sequence shown here is derived from an EMBL/GenBank/DDBJ whole genome shotgun (WGS) entry which is preliminary data.</text>
</comment>
<keyword evidence="2" id="KW-0639">Primosome</keyword>
<dbReference type="InterPro" id="IPR036185">
    <property type="entry name" value="DNA_heli_DnaB-like_N_sf"/>
</dbReference>
<evidence type="ECO:0000259" key="16">
    <source>
        <dbReference type="PROSITE" id="PS51199"/>
    </source>
</evidence>
<dbReference type="SUPFAM" id="SSF51294">
    <property type="entry name" value="Hedgehog/intein (Hint) domain"/>
    <property type="match status" value="1"/>
</dbReference>
<dbReference type="PROSITE" id="PS50819">
    <property type="entry name" value="INTEIN_ENDONUCLEASE"/>
    <property type="match status" value="1"/>
</dbReference>
<keyword evidence="7" id="KW-0067">ATP-binding</keyword>
<evidence type="ECO:0000259" key="15">
    <source>
        <dbReference type="PROSITE" id="PS50819"/>
    </source>
</evidence>
<dbReference type="InterPro" id="IPR016136">
    <property type="entry name" value="DNA_helicase_N/primase_C"/>
</dbReference>
<dbReference type="SUPFAM" id="SSF48024">
    <property type="entry name" value="N-terminal domain of DnaB helicase"/>
    <property type="match status" value="1"/>
</dbReference>
<dbReference type="PANTHER" id="PTHR30153">
    <property type="entry name" value="REPLICATIVE DNA HELICASE DNAB"/>
    <property type="match status" value="1"/>
</dbReference>
<evidence type="ECO:0000256" key="1">
    <source>
        <dbReference type="ARBA" id="ARBA00008428"/>
    </source>
</evidence>
<gene>
    <name evidence="17" type="ORF">ACU57_01180</name>
</gene>
<evidence type="ECO:0000256" key="6">
    <source>
        <dbReference type="ARBA" id="ARBA00022806"/>
    </source>
</evidence>
<dbReference type="InterPro" id="IPR007693">
    <property type="entry name" value="DNA_helicase_DnaB-like_N"/>
</dbReference>
<keyword evidence="5" id="KW-0378">Hydrolase</keyword>
<dbReference type="PANTHER" id="PTHR30153:SF2">
    <property type="entry name" value="REPLICATIVE DNA HELICASE"/>
    <property type="match status" value="1"/>
</dbReference>
<dbReference type="InterPro" id="IPR027417">
    <property type="entry name" value="P-loop_NTPase"/>
</dbReference>
<evidence type="ECO:0000256" key="12">
    <source>
        <dbReference type="ARBA" id="ARBA00045002"/>
    </source>
</evidence>
<dbReference type="GO" id="GO:0043139">
    <property type="term" value="F:5'-3' DNA helicase activity"/>
    <property type="evidence" value="ECO:0007669"/>
    <property type="project" value="UniProtKB-EC"/>
</dbReference>
<dbReference type="Gene3D" id="1.10.860.10">
    <property type="entry name" value="DNAb Helicase, Chain A"/>
    <property type="match status" value="1"/>
</dbReference>
<dbReference type="Gene3D" id="2.170.16.10">
    <property type="entry name" value="Hedgehog/Intein (Hint) domain"/>
    <property type="match status" value="1"/>
</dbReference>
<dbReference type="GO" id="GO:0016787">
    <property type="term" value="F:hydrolase activity"/>
    <property type="evidence" value="ECO:0007669"/>
    <property type="project" value="UniProtKB-KW"/>
</dbReference>
<comment type="similarity">
    <text evidence="1">Belongs to the helicase family. DnaB subfamily.</text>
</comment>
<sequence>MTDNFYAPPHSIEAEQAVIGGLLLDDDSSERVQKVLAMLKPDSFYSRSHKILFEEITRMHREQKPVDGLTLFDELERKSLTASVGGFAYIAEIAKNTPSAANIVAYAMQVRETAMERYAINRMTEATELLYSRNGMTATQKYEAIQAIFTQLTDHAKTGSRRGLRSFGEVMEDWVSDLDKRFDPSGEQRGMSTGIPSLDRMLSPKGLVKGSLFVIGARPKMGKAQPLNSRILLADGSWTTFRDVCVGDSLASVDGQPSFVSGVFPQGERDIYRVTFSDGRTVDCADDHLWEIHSNRITGGVDVVDTCRLRDMMECVRYQSRIHVPGISGDFGLPVDLGISPWLLGALLGDGNLAGTPRISMTEPYIIERVRSEVGDDIEVRHVSGCDYSLPHKFSRKLSLTRVMQRLGIYGRMSEIKIIPDIIFSADKQTRIDVLCGLLETDGWVEGNNALRFSSASKFLSDGVKRLVHSLGGVCRMTTKQEPKFSYKGEMRKGMDAHICAIRLPDEVLSHIKSPRLKQKFTAKRIKTSEPVITSVEYIGREECICIMVSHERHLYATDGYILTHNTTLYSQMAINCAVHEKKPALMFSLEMPGDQILEKLVGQKSGVNPNIFYLPATNDADDGYQGDYDGDFNRAIETANRLSEIDMLYIDDTPGLSLAQIVSESRRIKREKGCVGMILVDYLTLMTAEKADRNDLAYGMITKGLKNLAKELDCVVVLLTQLNRALESRTNKRPLPSDSRDTGQIEQDCDYWVGIHREGAFDDSVPPGETELILRLNRHGYTGTVYCIQANGAIYDTDQQSAEMRRREREEPQSKKKGGF</sequence>
<dbReference type="GO" id="GO:1990077">
    <property type="term" value="C:primosome complex"/>
    <property type="evidence" value="ECO:0007669"/>
    <property type="project" value="UniProtKB-KW"/>
</dbReference>
<evidence type="ECO:0000256" key="14">
    <source>
        <dbReference type="SAM" id="MobiDB-lite"/>
    </source>
</evidence>
<dbReference type="Proteomes" id="UP000050556">
    <property type="component" value="Unassembled WGS sequence"/>
</dbReference>
<feature type="region of interest" description="Disordered" evidence="14">
    <location>
        <begin position="799"/>
        <end position="821"/>
    </location>
</feature>
<dbReference type="GO" id="GO:0005524">
    <property type="term" value="F:ATP binding"/>
    <property type="evidence" value="ECO:0007669"/>
    <property type="project" value="UniProtKB-KW"/>
</dbReference>
<accession>A0A0P7LPD8</accession>
<evidence type="ECO:0000313" key="17">
    <source>
        <dbReference type="EMBL" id="KPO19587.1"/>
    </source>
</evidence>
<feature type="domain" description="SF4 helicase" evidence="16">
    <location>
        <begin position="567"/>
        <end position="802"/>
    </location>
</feature>
<evidence type="ECO:0000256" key="9">
    <source>
        <dbReference type="ARBA" id="ARBA00023235"/>
    </source>
</evidence>
<evidence type="ECO:0000256" key="10">
    <source>
        <dbReference type="ARBA" id="ARBA00044940"/>
    </source>
</evidence>